<feature type="region of interest" description="Disordered" evidence="1">
    <location>
        <begin position="67"/>
        <end position="149"/>
    </location>
</feature>
<feature type="compositionally biased region" description="Polar residues" evidence="1">
    <location>
        <begin position="112"/>
        <end position="128"/>
    </location>
</feature>
<protein>
    <submittedName>
        <fullName evidence="2">Uncharacterized protein</fullName>
    </submittedName>
</protein>
<feature type="compositionally biased region" description="Basic and acidic residues" evidence="1">
    <location>
        <begin position="67"/>
        <end position="81"/>
    </location>
</feature>
<accession>A0A9P3GNX6</accession>
<feature type="compositionally biased region" description="Basic residues" evidence="1">
    <location>
        <begin position="133"/>
        <end position="149"/>
    </location>
</feature>
<dbReference type="OrthoDB" id="2804008at2759"/>
<sequence>MPSAHIGPREVLRVALMRGALDGVRNDMARALAADAASPAALAALLQGLEGIGIDLSDARHVLGVRAEGEPREAEDTRRAEGGAACGEGARAQGMLPEAGPAGEGRERWFSTKENVAQSSSETASTSHAKPGAGRRRRRANRKLSKVRR</sequence>
<name>A0A9P3GNX6_9APHY</name>
<dbReference type="EMBL" id="BPQB01000065">
    <property type="protein sequence ID" value="GJE96885.1"/>
    <property type="molecule type" value="Genomic_DNA"/>
</dbReference>
<proteinExistence type="predicted"/>
<keyword evidence="3" id="KW-1185">Reference proteome</keyword>
<evidence type="ECO:0000313" key="2">
    <source>
        <dbReference type="EMBL" id="GJE96885.1"/>
    </source>
</evidence>
<comment type="caution">
    <text evidence="2">The sequence shown here is derived from an EMBL/GenBank/DDBJ whole genome shotgun (WGS) entry which is preliminary data.</text>
</comment>
<dbReference type="AlphaFoldDB" id="A0A9P3GNX6"/>
<gene>
    <name evidence="2" type="ORF">PsYK624_130930</name>
</gene>
<dbReference type="Proteomes" id="UP000703269">
    <property type="component" value="Unassembled WGS sequence"/>
</dbReference>
<evidence type="ECO:0000313" key="3">
    <source>
        <dbReference type="Proteomes" id="UP000703269"/>
    </source>
</evidence>
<evidence type="ECO:0000256" key="1">
    <source>
        <dbReference type="SAM" id="MobiDB-lite"/>
    </source>
</evidence>
<organism evidence="2 3">
    <name type="scientific">Phanerochaete sordida</name>
    <dbReference type="NCBI Taxonomy" id="48140"/>
    <lineage>
        <taxon>Eukaryota</taxon>
        <taxon>Fungi</taxon>
        <taxon>Dikarya</taxon>
        <taxon>Basidiomycota</taxon>
        <taxon>Agaricomycotina</taxon>
        <taxon>Agaricomycetes</taxon>
        <taxon>Polyporales</taxon>
        <taxon>Phanerochaetaceae</taxon>
        <taxon>Phanerochaete</taxon>
    </lineage>
</organism>
<reference evidence="2 3" key="1">
    <citation type="submission" date="2021-08" db="EMBL/GenBank/DDBJ databases">
        <title>Draft Genome Sequence of Phanerochaete sordida strain YK-624.</title>
        <authorList>
            <person name="Mori T."/>
            <person name="Dohra H."/>
            <person name="Suzuki T."/>
            <person name="Kawagishi H."/>
            <person name="Hirai H."/>
        </authorList>
    </citation>
    <scope>NUCLEOTIDE SEQUENCE [LARGE SCALE GENOMIC DNA]</scope>
    <source>
        <strain evidence="2 3">YK-624</strain>
    </source>
</reference>